<protein>
    <submittedName>
        <fullName evidence="4">Predicted ATPase</fullName>
    </submittedName>
</protein>
<dbReference type="InterPro" id="IPR001867">
    <property type="entry name" value="OmpR/PhoB-type_DNA-bd"/>
</dbReference>
<dbReference type="PROSITE" id="PS51755">
    <property type="entry name" value="OMPR_PHOB"/>
    <property type="match status" value="1"/>
</dbReference>
<accession>A0A1G8KT85</accession>
<feature type="domain" description="OmpR/PhoB-type" evidence="3">
    <location>
        <begin position="6"/>
        <end position="104"/>
    </location>
</feature>
<dbReference type="Gene3D" id="1.25.40.10">
    <property type="entry name" value="Tetratricopeptide repeat domain"/>
    <property type="match status" value="1"/>
</dbReference>
<dbReference type="EMBL" id="FNEE01000002">
    <property type="protein sequence ID" value="SDI46626.1"/>
    <property type="molecule type" value="Genomic_DNA"/>
</dbReference>
<dbReference type="RefSeq" id="WP_091590934.1">
    <property type="nucleotide sequence ID" value="NZ_FNEE01000002.1"/>
</dbReference>
<dbReference type="GO" id="GO:0003677">
    <property type="term" value="F:DNA binding"/>
    <property type="evidence" value="ECO:0007669"/>
    <property type="project" value="UniProtKB-UniRule"/>
</dbReference>
<dbReference type="Gene3D" id="3.40.50.300">
    <property type="entry name" value="P-loop containing nucleotide triphosphate hydrolases"/>
    <property type="match status" value="1"/>
</dbReference>
<dbReference type="InterPro" id="IPR002182">
    <property type="entry name" value="NB-ARC"/>
</dbReference>
<keyword evidence="1 2" id="KW-0238">DNA-binding</keyword>
<dbReference type="Proteomes" id="UP000198894">
    <property type="component" value="Unassembled WGS sequence"/>
</dbReference>
<keyword evidence="5" id="KW-1185">Reference proteome</keyword>
<evidence type="ECO:0000256" key="2">
    <source>
        <dbReference type="PROSITE-ProRule" id="PRU01091"/>
    </source>
</evidence>
<sequence length="948" mass="102338">MTGPASDTISFGPFTLAVRERLLLRQGTTVDLGGRAFDILATLAARSNEVISKRDLLANVWPDVTVEEGSLRFHMANLRKALGDGKDGARYIATLKGRGYCFVAPVSRSGGRNDARSEAAASYPQANLPSRLARMVGRTDDTAALSAELAAARFVTIVGTGGVGKTTVAVAAGHHVVDAFAGAVHFVDLGALNDPNLVAPTVASMLGLSLQSDDATSALITYLADKRILLILDTCEHVIDAAADLAARIFATAPQAHILATSREALQVEGEHVYKLAPLAYPPDDLEPTAAVAQAFPATELFLERAAASGARLDLDDSEAGVVAHICRKLDGVPLAIELAAGRVASYGLQTTATLLDERLALMWPGQRTAPPRQKTLQATLDWSFGLLSEFERLVLRRLAVFVGHFSIEAALAVITSPSIDEALIFSAIDSLVAKSMVAARPAGATMRYRLLDTTRAYALQFEVQDAELTELAARHATYCLRWLEDTGNEWPTLSSASQRSLHLAGLANVRGALDWCFGSNGDARLGIRLAAAAAPLFLSMSLLTECHRWSSRAIFALDDSMRRGREEMHLQAALGVSLMFTHGGRDAARVALNRSFSIAEQRSDALDQIQVLGPLQMFHLRTGDFRTALRYAERCTVIADALEDSVSTTLAHSLMGISLHLNGELGRAQTSLAAALRYGPRGQTTTNYLGFDGRILAGAILARTLWLQGHPDRAVERAQLTIKDAEILNHPLTLSIALVWAVSVFLWVGDLDRADEHIDRLFLRAEPHSLGPYLALGRGFKGELAIRRGDAEKGIESLQRSLAELHAAPYELLTTPLNVALVQGLAATGRLAEALALLDDTILSVEANGDLCYMPELLRVKGCLVLASVQSGADEAETYFRRSLEMSQDWGAWGWELRAAIDLATLLIDRRQHETARAHLQPRFERFVEGLDTADLKSAARLLATQS</sequence>
<dbReference type="CDD" id="cd00383">
    <property type="entry name" value="trans_reg_C"/>
    <property type="match status" value="1"/>
</dbReference>
<dbReference type="AlphaFoldDB" id="A0A1G8KT85"/>
<evidence type="ECO:0000259" key="3">
    <source>
        <dbReference type="PROSITE" id="PS51755"/>
    </source>
</evidence>
<evidence type="ECO:0000256" key="1">
    <source>
        <dbReference type="ARBA" id="ARBA00023125"/>
    </source>
</evidence>
<dbReference type="InterPro" id="IPR016032">
    <property type="entry name" value="Sig_transdc_resp-reg_C-effctor"/>
</dbReference>
<dbReference type="GO" id="GO:0006355">
    <property type="term" value="P:regulation of DNA-templated transcription"/>
    <property type="evidence" value="ECO:0007669"/>
    <property type="project" value="InterPro"/>
</dbReference>
<proteinExistence type="predicted"/>
<organism evidence="4 5">
    <name type="scientific">Mesorhizobium muleiense</name>
    <dbReference type="NCBI Taxonomy" id="1004279"/>
    <lineage>
        <taxon>Bacteria</taxon>
        <taxon>Pseudomonadati</taxon>
        <taxon>Pseudomonadota</taxon>
        <taxon>Alphaproteobacteria</taxon>
        <taxon>Hyphomicrobiales</taxon>
        <taxon>Phyllobacteriaceae</taxon>
        <taxon>Mesorhizobium</taxon>
    </lineage>
</organism>
<dbReference type="Pfam" id="PF25872">
    <property type="entry name" value="HTH_77"/>
    <property type="match status" value="1"/>
</dbReference>
<dbReference type="SUPFAM" id="SSF52540">
    <property type="entry name" value="P-loop containing nucleoside triphosphate hydrolases"/>
    <property type="match status" value="1"/>
</dbReference>
<dbReference type="Pfam" id="PF00931">
    <property type="entry name" value="NB-ARC"/>
    <property type="match status" value="1"/>
</dbReference>
<evidence type="ECO:0000313" key="4">
    <source>
        <dbReference type="EMBL" id="SDI46626.1"/>
    </source>
</evidence>
<name>A0A1G8KT85_9HYPH</name>
<dbReference type="PRINTS" id="PR00364">
    <property type="entry name" value="DISEASERSIST"/>
</dbReference>
<dbReference type="SUPFAM" id="SSF48452">
    <property type="entry name" value="TPR-like"/>
    <property type="match status" value="2"/>
</dbReference>
<dbReference type="InterPro" id="IPR027417">
    <property type="entry name" value="P-loop_NTPase"/>
</dbReference>
<dbReference type="GO" id="GO:0000160">
    <property type="term" value="P:phosphorelay signal transduction system"/>
    <property type="evidence" value="ECO:0007669"/>
    <property type="project" value="InterPro"/>
</dbReference>
<dbReference type="InterPro" id="IPR011990">
    <property type="entry name" value="TPR-like_helical_dom_sf"/>
</dbReference>
<dbReference type="Gene3D" id="1.10.10.10">
    <property type="entry name" value="Winged helix-like DNA-binding domain superfamily/Winged helix DNA-binding domain"/>
    <property type="match status" value="1"/>
</dbReference>
<dbReference type="PANTHER" id="PTHR47691">
    <property type="entry name" value="REGULATOR-RELATED"/>
    <property type="match status" value="1"/>
</dbReference>
<dbReference type="GO" id="GO:0043531">
    <property type="term" value="F:ADP binding"/>
    <property type="evidence" value="ECO:0007669"/>
    <property type="project" value="InterPro"/>
</dbReference>
<gene>
    <name evidence="4" type="ORF">SAMN05428953_10226</name>
</gene>
<feature type="DNA-binding region" description="OmpR/PhoB-type" evidence="2">
    <location>
        <begin position="6"/>
        <end position="104"/>
    </location>
</feature>
<dbReference type="PANTHER" id="PTHR47691:SF3">
    <property type="entry name" value="HTH-TYPE TRANSCRIPTIONAL REGULATOR RV0890C-RELATED"/>
    <property type="match status" value="1"/>
</dbReference>
<dbReference type="Pfam" id="PF00486">
    <property type="entry name" value="Trans_reg_C"/>
    <property type="match status" value="1"/>
</dbReference>
<dbReference type="SUPFAM" id="SSF46894">
    <property type="entry name" value="C-terminal effector domain of the bipartite response regulators"/>
    <property type="match status" value="1"/>
</dbReference>
<reference evidence="5" key="1">
    <citation type="submission" date="2016-10" db="EMBL/GenBank/DDBJ databases">
        <authorList>
            <person name="Varghese N."/>
            <person name="Submissions S."/>
        </authorList>
    </citation>
    <scope>NUCLEOTIDE SEQUENCE [LARGE SCALE GENOMIC DNA]</scope>
    <source>
        <strain evidence="5">CGMCC 1.11022</strain>
    </source>
</reference>
<dbReference type="SMART" id="SM00862">
    <property type="entry name" value="Trans_reg_C"/>
    <property type="match status" value="1"/>
</dbReference>
<dbReference type="InterPro" id="IPR058852">
    <property type="entry name" value="HTH_77"/>
</dbReference>
<evidence type="ECO:0000313" key="5">
    <source>
        <dbReference type="Proteomes" id="UP000198894"/>
    </source>
</evidence>
<dbReference type="InterPro" id="IPR036388">
    <property type="entry name" value="WH-like_DNA-bd_sf"/>
</dbReference>